<dbReference type="EMBL" id="WBKO01000002">
    <property type="protein sequence ID" value="MDV2482585.1"/>
    <property type="molecule type" value="Genomic_DNA"/>
</dbReference>
<gene>
    <name evidence="3" type="ORF">F8E02_11345</name>
</gene>
<evidence type="ECO:0000259" key="2">
    <source>
        <dbReference type="Pfam" id="PF25231"/>
    </source>
</evidence>
<dbReference type="RefSeq" id="WP_317065689.1">
    <property type="nucleotide sequence ID" value="NZ_WBKO01000002.1"/>
</dbReference>
<keyword evidence="1" id="KW-0472">Membrane</keyword>
<feature type="transmembrane region" description="Helical" evidence="1">
    <location>
        <begin position="88"/>
        <end position="112"/>
    </location>
</feature>
<evidence type="ECO:0000313" key="3">
    <source>
        <dbReference type="EMBL" id="MDV2482585.1"/>
    </source>
</evidence>
<keyword evidence="4" id="KW-1185">Reference proteome</keyword>
<feature type="transmembrane region" description="Helical" evidence="1">
    <location>
        <begin position="18"/>
        <end position="42"/>
    </location>
</feature>
<dbReference type="Pfam" id="PF25231">
    <property type="entry name" value="DUF7847"/>
    <property type="match status" value="1"/>
</dbReference>
<organism evidence="3 4">
    <name type="scientific">Methanoculleus caldifontis</name>
    <dbReference type="NCBI Taxonomy" id="2651577"/>
    <lineage>
        <taxon>Archaea</taxon>
        <taxon>Methanobacteriati</taxon>
        <taxon>Methanobacteriota</taxon>
        <taxon>Stenosarchaea group</taxon>
        <taxon>Methanomicrobia</taxon>
        <taxon>Methanomicrobiales</taxon>
        <taxon>Methanomicrobiaceae</taxon>
        <taxon>Methanoculleus</taxon>
    </lineage>
</organism>
<keyword evidence="1" id="KW-1133">Transmembrane helix</keyword>
<name>A0ABU3X471_9EURY</name>
<feature type="transmembrane region" description="Helical" evidence="1">
    <location>
        <begin position="166"/>
        <end position="195"/>
    </location>
</feature>
<dbReference type="Proteomes" id="UP001281203">
    <property type="component" value="Unassembled WGS sequence"/>
</dbReference>
<reference evidence="3 4" key="1">
    <citation type="submission" date="2019-10" db="EMBL/GenBank/DDBJ databases">
        <title>Isolation and characterization of Methanoculleus sp. Wushi-C6 from a hot spring well.</title>
        <authorList>
            <person name="Chen S.-C."/>
            <person name="Lan Z.-H."/>
            <person name="You Y.-T."/>
            <person name="Lai M.-C."/>
        </authorList>
    </citation>
    <scope>NUCLEOTIDE SEQUENCE [LARGE SCALE GENOMIC DNA]</scope>
    <source>
        <strain evidence="3 4">Wushi-C6</strain>
    </source>
</reference>
<comment type="caution">
    <text evidence="3">The sequence shown here is derived from an EMBL/GenBank/DDBJ whole genome shotgun (WGS) entry which is preliminary data.</text>
</comment>
<protein>
    <recommendedName>
        <fullName evidence="2">DUF7847 domain-containing protein</fullName>
    </recommendedName>
</protein>
<evidence type="ECO:0000256" key="1">
    <source>
        <dbReference type="SAM" id="Phobius"/>
    </source>
</evidence>
<feature type="transmembrane region" description="Helical" evidence="1">
    <location>
        <begin position="48"/>
        <end position="67"/>
    </location>
</feature>
<accession>A0ABU3X471</accession>
<feature type="transmembrane region" description="Helical" evidence="1">
    <location>
        <begin position="124"/>
        <end position="145"/>
    </location>
</feature>
<proteinExistence type="predicted"/>
<feature type="transmembrane region" description="Helical" evidence="1">
    <location>
        <begin position="226"/>
        <end position="247"/>
    </location>
</feature>
<evidence type="ECO:0000313" key="4">
    <source>
        <dbReference type="Proteomes" id="UP001281203"/>
    </source>
</evidence>
<feature type="domain" description="DUF7847" evidence="2">
    <location>
        <begin position="3"/>
        <end position="255"/>
    </location>
</feature>
<sequence>MTLQSLTGAAALLRRHPILWSVGLVMGALAVLDIVVPAYGGAFYTQPLAFLQVLLVPFLAGGVYGTIRSEDFSFAEFARSGRTHYFRILLPALLIAFAVLLTTILLAVPLAFLGAGAAASMVPLLFGVVLSIVFFTFFYDTVAVFEETNVFESIRRSIEFVMNNIGGVLVFYLTNIAVLAVIGLVGIFAWTALLVERLEPLTLMSQEELQTVMPEDILALIGMEGIWITAAVYAVVIVVYSAFLYTYKASFFKNHASGGGGAPVMQGEYDEKGRWYKY</sequence>
<keyword evidence="1" id="KW-0812">Transmembrane</keyword>
<dbReference type="InterPro" id="IPR057169">
    <property type="entry name" value="DUF7847"/>
</dbReference>